<proteinExistence type="predicted"/>
<keyword evidence="3" id="KW-1185">Reference proteome</keyword>
<dbReference type="AlphaFoldDB" id="A0A5P9QEN4"/>
<feature type="transmembrane region" description="Helical" evidence="1">
    <location>
        <begin position="27"/>
        <end position="45"/>
    </location>
</feature>
<keyword evidence="1" id="KW-1133">Transmembrane helix</keyword>
<organism evidence="2 3">
    <name type="scientific">Luteimicrobium xylanilyticum</name>
    <dbReference type="NCBI Taxonomy" id="1133546"/>
    <lineage>
        <taxon>Bacteria</taxon>
        <taxon>Bacillati</taxon>
        <taxon>Actinomycetota</taxon>
        <taxon>Actinomycetes</taxon>
        <taxon>Micrococcales</taxon>
        <taxon>Luteimicrobium</taxon>
    </lineage>
</organism>
<feature type="transmembrane region" description="Helical" evidence="1">
    <location>
        <begin position="76"/>
        <end position="94"/>
    </location>
</feature>
<protein>
    <submittedName>
        <fullName evidence="2">Uncharacterized protein</fullName>
    </submittedName>
</protein>
<accession>A0A5P9QEN4</accession>
<dbReference type="Proteomes" id="UP000326702">
    <property type="component" value="Chromosome"/>
</dbReference>
<dbReference type="EMBL" id="CP045529">
    <property type="protein sequence ID" value="QFU99931.1"/>
    <property type="molecule type" value="Genomic_DNA"/>
</dbReference>
<evidence type="ECO:0000313" key="3">
    <source>
        <dbReference type="Proteomes" id="UP000326702"/>
    </source>
</evidence>
<keyword evidence="1" id="KW-0812">Transmembrane</keyword>
<name>A0A5P9QEN4_9MICO</name>
<dbReference type="KEGG" id="lxl:KDY119_03467"/>
<gene>
    <name evidence="2" type="ORF">KDY119_03467</name>
</gene>
<reference evidence="2 3" key="1">
    <citation type="submission" date="2019-10" db="EMBL/GenBank/DDBJ databases">
        <title>Genome sequence of Luteimicrobium xylanilyticum HY-24.</title>
        <authorList>
            <person name="Kim D.Y."/>
            <person name="Park H.-Y."/>
        </authorList>
    </citation>
    <scope>NUCLEOTIDE SEQUENCE [LARGE SCALE GENOMIC DNA]</scope>
    <source>
        <strain evidence="2 3">HY-24</strain>
    </source>
</reference>
<keyword evidence="1" id="KW-0472">Membrane</keyword>
<feature type="transmembrane region" description="Helical" evidence="1">
    <location>
        <begin position="51"/>
        <end position="71"/>
    </location>
</feature>
<sequence length="225" mass="22125">MDGTLGSSDGAGLLSDAARPYARGARVVLIGSTALATGLGAHLLGGSRVPGGLGLAALATLCLAVAGLLALGRLRAVTLVPALGALQVALHLGLDVLTPAAHPAVPSGVGPHAMAGMTLDPGTLASAGTAPAMHMTTSPTMVAAHAVAVLVTASLLVVGDRAALAAVRWWSVVRPQVEAIAQGPVVGRRRAFPVDATPGPCRALVVARRGLGRRGPPCPGFALAA</sequence>
<evidence type="ECO:0000256" key="1">
    <source>
        <dbReference type="SAM" id="Phobius"/>
    </source>
</evidence>
<feature type="transmembrane region" description="Helical" evidence="1">
    <location>
        <begin position="141"/>
        <end position="159"/>
    </location>
</feature>
<evidence type="ECO:0000313" key="2">
    <source>
        <dbReference type="EMBL" id="QFU99931.1"/>
    </source>
</evidence>
<dbReference type="RefSeq" id="WP_051136360.1">
    <property type="nucleotide sequence ID" value="NZ_BAABIH010000010.1"/>
</dbReference>